<sequence>MCPKSQMNCGKKGRCENGDRLLMSMLFCPTAIDNDCVQIAFPFHLRKSYEHFSFKLAPATQMVLLATLRFFKKRWIPYRKRAAVRWWWKVENITLAGYAWGQTPACGCHPVQNSSSSDNYC</sequence>
<evidence type="ECO:0000313" key="2">
    <source>
        <dbReference type="Proteomes" id="UP000254863"/>
    </source>
</evidence>
<reference evidence="1 2" key="1">
    <citation type="submission" date="2018-06" db="EMBL/GenBank/DDBJ databases">
        <authorList>
            <consortium name="Pathogen Informatics"/>
            <person name="Doyle S."/>
        </authorList>
    </citation>
    <scope>NUCLEOTIDE SEQUENCE [LARGE SCALE GENOMIC DNA]</scope>
    <source>
        <strain evidence="1 2">NCTC11685</strain>
    </source>
</reference>
<dbReference type="EMBL" id="UGMS01000004">
    <property type="protein sequence ID" value="STW79959.1"/>
    <property type="molecule type" value="Genomic_DNA"/>
</dbReference>
<dbReference type="Proteomes" id="UP000254863">
    <property type="component" value="Unassembled WGS sequence"/>
</dbReference>
<accession>A0A7H4PNI6</accession>
<evidence type="ECO:0000313" key="1">
    <source>
        <dbReference type="EMBL" id="STW79959.1"/>
    </source>
</evidence>
<name>A0A7H4PNI6_9ENTR</name>
<dbReference type="AlphaFoldDB" id="A0A7H4PNI6"/>
<proteinExistence type="predicted"/>
<organism evidence="1 2">
    <name type="scientific">Klebsiella michiganensis</name>
    <dbReference type="NCBI Taxonomy" id="1134687"/>
    <lineage>
        <taxon>Bacteria</taxon>
        <taxon>Pseudomonadati</taxon>
        <taxon>Pseudomonadota</taxon>
        <taxon>Gammaproteobacteria</taxon>
        <taxon>Enterobacterales</taxon>
        <taxon>Enterobacteriaceae</taxon>
        <taxon>Klebsiella/Raoultella group</taxon>
        <taxon>Klebsiella</taxon>
    </lineage>
</organism>
<comment type="caution">
    <text evidence="1">The sequence shown here is derived from an EMBL/GenBank/DDBJ whole genome shotgun (WGS) entry which is preliminary data.</text>
</comment>
<gene>
    <name evidence="1" type="ORF">NCTC11685_07308</name>
</gene>
<protein>
    <submittedName>
        <fullName evidence="1">Uncharacterized protein</fullName>
    </submittedName>
</protein>